<reference evidence="1" key="1">
    <citation type="submission" date="2016-05" db="EMBL/GenBank/DDBJ databases">
        <authorList>
            <person name="Lavstsen T."/>
            <person name="Jespersen J.S."/>
        </authorList>
    </citation>
    <scope>NUCLEOTIDE SEQUENCE</scope>
    <source>
        <tissue evidence="1">Brain</tissue>
    </source>
</reference>
<feature type="non-terminal residue" evidence="1">
    <location>
        <position position="114"/>
    </location>
</feature>
<gene>
    <name evidence="1" type="primary">XRCC2</name>
</gene>
<evidence type="ECO:0000313" key="1">
    <source>
        <dbReference type="EMBL" id="SBQ56222.1"/>
    </source>
</evidence>
<protein>
    <submittedName>
        <fullName evidence="1">X-ray repair complementing defective repair in Chinese hamster cells 2</fullName>
    </submittedName>
</protein>
<feature type="non-terminal residue" evidence="1">
    <location>
        <position position="1"/>
    </location>
</feature>
<dbReference type="EMBL" id="HAEB01009695">
    <property type="protein sequence ID" value="SBQ56222.1"/>
    <property type="molecule type" value="Transcribed_RNA"/>
</dbReference>
<accession>A0A1A8FAZ1</accession>
<sequence length="114" mass="12979">GSDVELDQLMFYFVVAPQGLQNHHLCFLSNHQEEFQWLLLLCGKGPPISLSPMAMPGHTPTAVLQTRSRHRTDEASSLLHPHLLFFLDWDQGIQNQLLQSDGWGGGVHLSFWFR</sequence>
<organism evidence="1">
    <name type="scientific">Nothobranchius korthausae</name>
    <dbReference type="NCBI Taxonomy" id="1143690"/>
    <lineage>
        <taxon>Eukaryota</taxon>
        <taxon>Metazoa</taxon>
        <taxon>Chordata</taxon>
        <taxon>Craniata</taxon>
        <taxon>Vertebrata</taxon>
        <taxon>Euteleostomi</taxon>
        <taxon>Actinopterygii</taxon>
        <taxon>Neopterygii</taxon>
        <taxon>Teleostei</taxon>
        <taxon>Neoteleostei</taxon>
        <taxon>Acanthomorphata</taxon>
        <taxon>Ovalentaria</taxon>
        <taxon>Atherinomorphae</taxon>
        <taxon>Cyprinodontiformes</taxon>
        <taxon>Nothobranchiidae</taxon>
        <taxon>Nothobranchius</taxon>
    </lineage>
</organism>
<reference evidence="1" key="2">
    <citation type="submission" date="2016-06" db="EMBL/GenBank/DDBJ databases">
        <title>The genome of a short-lived fish provides insights into sex chromosome evolution and the genetic control of aging.</title>
        <authorList>
            <person name="Reichwald K."/>
            <person name="Felder M."/>
            <person name="Petzold A."/>
            <person name="Koch P."/>
            <person name="Groth M."/>
            <person name="Platzer M."/>
        </authorList>
    </citation>
    <scope>NUCLEOTIDE SEQUENCE</scope>
    <source>
        <tissue evidence="1">Brain</tissue>
    </source>
</reference>
<name>A0A1A8FAZ1_9TELE</name>
<dbReference type="AlphaFoldDB" id="A0A1A8FAZ1"/>
<proteinExistence type="predicted"/>